<dbReference type="EMBL" id="BK032666">
    <property type="protein sequence ID" value="DAF53868.1"/>
    <property type="molecule type" value="Genomic_DNA"/>
</dbReference>
<accession>A0A8S5SS61</accession>
<proteinExistence type="predicted"/>
<dbReference type="InterPro" id="IPR010064">
    <property type="entry name" value="HK97-gp10_tail"/>
</dbReference>
<sequence>MDILCWRWNADLKVEFEDLSRQMSELSMLPAGLRGSLGRQIALVQAAAKEKAQARRFGSGGGELRQSILTQVETYSDRMVAICYTNKEYAPCVEFGTGPNGEAHHAGISPEVHPVYKQRGWKIPANAMSVDAAQSYGFGIARDGDKVIGYYTRGQAARPFMYPALKNNEGEIIRRLSADLRKEVRKP</sequence>
<name>A0A8S5SS61_9CAUD</name>
<dbReference type="NCBIfam" id="TIGR01725">
    <property type="entry name" value="phge_HK97_gp10"/>
    <property type="match status" value="1"/>
</dbReference>
<evidence type="ECO:0000313" key="1">
    <source>
        <dbReference type="EMBL" id="DAF53868.1"/>
    </source>
</evidence>
<protein>
    <submittedName>
        <fullName evidence="1">Putative tail component</fullName>
    </submittedName>
</protein>
<reference evidence="1" key="1">
    <citation type="journal article" date="2021" name="Proc. Natl. Acad. Sci. U.S.A.">
        <title>A Catalog of Tens of Thousands of Viruses from Human Metagenomes Reveals Hidden Associations with Chronic Diseases.</title>
        <authorList>
            <person name="Tisza M.J."/>
            <person name="Buck C.B."/>
        </authorList>
    </citation>
    <scope>NUCLEOTIDE SEQUENCE</scope>
    <source>
        <strain evidence="1">Ct2Qy24</strain>
    </source>
</reference>
<organism evidence="1">
    <name type="scientific">Myoviridae sp. ct2Qy24</name>
    <dbReference type="NCBI Taxonomy" id="2827656"/>
    <lineage>
        <taxon>Viruses</taxon>
        <taxon>Duplodnaviria</taxon>
        <taxon>Heunggongvirae</taxon>
        <taxon>Uroviricota</taxon>
        <taxon>Caudoviricetes</taxon>
    </lineage>
</organism>